<name>A0A1Y2JYS1_9PROT</name>
<evidence type="ECO:0000313" key="3">
    <source>
        <dbReference type="Proteomes" id="UP000194003"/>
    </source>
</evidence>
<comment type="caution">
    <text evidence="2">The sequence shown here is derived from an EMBL/GenBank/DDBJ whole genome shotgun (WGS) entry which is preliminary data.</text>
</comment>
<organism evidence="2 3">
    <name type="scientific">Magnetofaba australis IT-1</name>
    <dbReference type="NCBI Taxonomy" id="1434232"/>
    <lineage>
        <taxon>Bacteria</taxon>
        <taxon>Pseudomonadati</taxon>
        <taxon>Pseudomonadota</taxon>
        <taxon>Magnetococcia</taxon>
        <taxon>Magnetococcales</taxon>
        <taxon>Magnetococcaceae</taxon>
        <taxon>Magnetofaba</taxon>
    </lineage>
</organism>
<evidence type="ECO:0000256" key="1">
    <source>
        <dbReference type="SAM" id="MobiDB-lite"/>
    </source>
</evidence>
<keyword evidence="3" id="KW-1185">Reference proteome</keyword>
<feature type="region of interest" description="Disordered" evidence="1">
    <location>
        <begin position="67"/>
        <end position="136"/>
    </location>
</feature>
<reference evidence="2 3" key="1">
    <citation type="journal article" date="2016" name="BMC Genomics">
        <title>Combined genomic and structural analyses of a cultured magnetotactic bacterium reveals its niche adaptation to a dynamic environment.</title>
        <authorList>
            <person name="Araujo A.C."/>
            <person name="Morillo V."/>
            <person name="Cypriano J."/>
            <person name="Teixeira L.C."/>
            <person name="Leao P."/>
            <person name="Lyra S."/>
            <person name="Almeida L.G."/>
            <person name="Bazylinski D.A."/>
            <person name="Vasconcellos A.T."/>
            <person name="Abreu F."/>
            <person name="Lins U."/>
        </authorList>
    </citation>
    <scope>NUCLEOTIDE SEQUENCE [LARGE SCALE GENOMIC DNA]</scope>
    <source>
        <strain evidence="2 3">IT-1</strain>
    </source>
</reference>
<evidence type="ECO:0000313" key="2">
    <source>
        <dbReference type="EMBL" id="OSM00039.1"/>
    </source>
</evidence>
<dbReference type="Proteomes" id="UP000194003">
    <property type="component" value="Unassembled WGS sequence"/>
</dbReference>
<feature type="compositionally biased region" description="Basic residues" evidence="1">
    <location>
        <begin position="100"/>
        <end position="113"/>
    </location>
</feature>
<proteinExistence type="predicted"/>
<gene>
    <name evidence="2" type="ORF">MAIT1_00448</name>
</gene>
<protein>
    <submittedName>
        <fullName evidence="2">Uncharacterized protein</fullName>
    </submittedName>
</protein>
<dbReference type="AlphaFoldDB" id="A0A1Y2JYS1"/>
<accession>A0A1Y2JYS1</accession>
<sequence>MQMRANLRPPRLQQGAQGFVSSGLRSDGTIHHVAGSDAVRVTQGLQSVGVGQMGDIGGGAGEGGVPVEGLFGVHHNGQTRRSGGVGRDGLHIGVPTERIKIRHKKRPQTKRRRESPVRWKSIASQNQNCTERPMFA</sequence>
<dbReference type="EMBL" id="LVJN01000021">
    <property type="protein sequence ID" value="OSM00039.1"/>
    <property type="molecule type" value="Genomic_DNA"/>
</dbReference>